<dbReference type="KEGG" id="oho:Oweho_2369"/>
<dbReference type="PANTHER" id="PTHR11410:SF0">
    <property type="entry name" value="ATP SYNTHASE SUBUNIT A"/>
    <property type="match status" value="1"/>
</dbReference>
<evidence type="ECO:0000256" key="7">
    <source>
        <dbReference type="ARBA" id="ARBA00022989"/>
    </source>
</evidence>
<evidence type="ECO:0000313" key="13">
    <source>
        <dbReference type="EMBL" id="AEV33340.1"/>
    </source>
</evidence>
<keyword evidence="11" id="KW-0997">Cell inner membrane</keyword>
<dbReference type="PRINTS" id="PR00123">
    <property type="entry name" value="ATPASEA"/>
</dbReference>
<dbReference type="HAMAP" id="MF_01393">
    <property type="entry name" value="ATP_synth_a_bact"/>
    <property type="match status" value="1"/>
</dbReference>
<evidence type="ECO:0000256" key="1">
    <source>
        <dbReference type="ARBA" id="ARBA00004141"/>
    </source>
</evidence>
<feature type="transmembrane region" description="Helical" evidence="11">
    <location>
        <begin position="273"/>
        <end position="295"/>
    </location>
</feature>
<organism evidence="13 14">
    <name type="scientific">Owenweeksia hongkongensis (strain DSM 17368 / CIP 108786 / JCM 12287 / NRRL B-23963 / UST20020801)</name>
    <dbReference type="NCBI Taxonomy" id="926562"/>
    <lineage>
        <taxon>Bacteria</taxon>
        <taxon>Pseudomonadati</taxon>
        <taxon>Bacteroidota</taxon>
        <taxon>Flavobacteriia</taxon>
        <taxon>Flavobacteriales</taxon>
        <taxon>Owenweeksiaceae</taxon>
        <taxon>Owenweeksia</taxon>
    </lineage>
</organism>
<keyword evidence="9 11" id="KW-0472">Membrane</keyword>
<comment type="subcellular location">
    <subcellularLocation>
        <location evidence="11">Cell inner membrane</location>
        <topology evidence="11">Multi-pass membrane protein</topology>
    </subcellularLocation>
    <subcellularLocation>
        <location evidence="12">Cell membrane</location>
        <topology evidence="12">Multi-pass membrane protein</topology>
    </subcellularLocation>
    <subcellularLocation>
        <location evidence="1">Membrane</location>
        <topology evidence="1">Multi-pass membrane protein</topology>
    </subcellularLocation>
</comment>
<dbReference type="PATRIC" id="fig|926562.3.peg.2383"/>
<feature type="transmembrane region" description="Helical" evidence="11">
    <location>
        <begin position="156"/>
        <end position="175"/>
    </location>
</feature>
<dbReference type="InterPro" id="IPR000568">
    <property type="entry name" value="ATP_synth_F0_asu"/>
</dbReference>
<protein>
    <recommendedName>
        <fullName evidence="11 12">ATP synthase subunit a</fullName>
    </recommendedName>
    <alternativeName>
        <fullName evidence="11">ATP synthase F0 sector subunit a</fullName>
    </alternativeName>
    <alternativeName>
        <fullName evidence="11">F-ATPase subunit 6</fullName>
    </alternativeName>
</protein>
<comment type="subunit">
    <text evidence="11">F-type ATPases have 2 components, CF(1) - the catalytic core - and CF(0) - the membrane proton channel. CF(1) has five subunits: alpha(3), beta(3), gamma(1), delta(1), epsilon(1). CF(0) has three main subunits: a(1), b(2) and c(9-12). The alpha and beta chains form an alternating ring which encloses part of the gamma chain. CF(1) is attached to CF(0) by a central stalk formed by the gamma and epsilon chains, while a peripheral stalk is formed by the delta and b chains.</text>
</comment>
<keyword evidence="4 11" id="KW-0138">CF(0)</keyword>
<dbReference type="Gene3D" id="1.20.120.220">
    <property type="entry name" value="ATP synthase, F0 complex, subunit A"/>
    <property type="match status" value="1"/>
</dbReference>
<evidence type="ECO:0000256" key="10">
    <source>
        <dbReference type="ARBA" id="ARBA00023310"/>
    </source>
</evidence>
<keyword evidence="14" id="KW-1185">Reference proteome</keyword>
<reference evidence="13 14" key="1">
    <citation type="journal article" date="2012" name="Stand. Genomic Sci.">
        <title>Genome sequence of the orange-pigmented seawater bacterium Owenweeksia hongkongensis type strain (UST20020801(T)).</title>
        <authorList>
            <person name="Riedel T."/>
            <person name="Held B."/>
            <person name="Nolan M."/>
            <person name="Lucas S."/>
            <person name="Lapidus A."/>
            <person name="Tice H."/>
            <person name="Del Rio T.G."/>
            <person name="Cheng J.F."/>
            <person name="Han C."/>
            <person name="Tapia R."/>
            <person name="Goodwin L.A."/>
            <person name="Pitluck S."/>
            <person name="Liolios K."/>
            <person name="Mavromatis K."/>
            <person name="Pagani I."/>
            <person name="Ivanova N."/>
            <person name="Mikhailova N."/>
            <person name="Pati A."/>
            <person name="Chen A."/>
            <person name="Palaniappan K."/>
            <person name="Rohde M."/>
            <person name="Tindall B.J."/>
            <person name="Detter J.C."/>
            <person name="Goker M."/>
            <person name="Woyke T."/>
            <person name="Bristow J."/>
            <person name="Eisen J.A."/>
            <person name="Markowitz V."/>
            <person name="Hugenholtz P."/>
            <person name="Klenk H.P."/>
            <person name="Kyrpides N.C."/>
        </authorList>
    </citation>
    <scope>NUCLEOTIDE SEQUENCE</scope>
    <source>
        <strain evidence="14">DSM 17368 / JCM 12287 / NRRL B-23963</strain>
    </source>
</reference>
<dbReference type="STRING" id="926562.Oweho_2369"/>
<keyword evidence="8 11" id="KW-0406">Ion transport</keyword>
<dbReference type="EMBL" id="CP003156">
    <property type="protein sequence ID" value="AEV33340.1"/>
    <property type="molecule type" value="Genomic_DNA"/>
</dbReference>
<name>G8R6C0_OWEHD</name>
<evidence type="ECO:0000256" key="11">
    <source>
        <dbReference type="HAMAP-Rule" id="MF_01393"/>
    </source>
</evidence>
<dbReference type="GO" id="GO:0045259">
    <property type="term" value="C:proton-transporting ATP synthase complex"/>
    <property type="evidence" value="ECO:0007669"/>
    <property type="project" value="UniProtKB-KW"/>
</dbReference>
<dbReference type="SUPFAM" id="SSF81336">
    <property type="entry name" value="F1F0 ATP synthase subunit A"/>
    <property type="match status" value="1"/>
</dbReference>
<feature type="transmembrane region" description="Helical" evidence="11">
    <location>
        <begin position="214"/>
        <end position="237"/>
    </location>
</feature>
<dbReference type="OrthoDB" id="9809130at2"/>
<dbReference type="Proteomes" id="UP000005631">
    <property type="component" value="Chromosome"/>
</dbReference>
<dbReference type="Pfam" id="PF00119">
    <property type="entry name" value="ATP-synt_A"/>
    <property type="match status" value="1"/>
</dbReference>
<proteinExistence type="inferred from homology"/>
<feature type="transmembrane region" description="Helical" evidence="11">
    <location>
        <begin position="301"/>
        <end position="326"/>
    </location>
</feature>
<keyword evidence="6 11" id="KW-0375">Hydrogen ion transport</keyword>
<evidence type="ECO:0000256" key="5">
    <source>
        <dbReference type="ARBA" id="ARBA00022692"/>
    </source>
</evidence>
<evidence type="ECO:0000256" key="3">
    <source>
        <dbReference type="ARBA" id="ARBA00022448"/>
    </source>
</evidence>
<keyword evidence="11" id="KW-1003">Cell membrane</keyword>
<evidence type="ECO:0000256" key="8">
    <source>
        <dbReference type="ARBA" id="ARBA00023065"/>
    </source>
</evidence>
<dbReference type="NCBIfam" id="TIGR01131">
    <property type="entry name" value="ATP_synt_6_or_A"/>
    <property type="match status" value="1"/>
</dbReference>
<dbReference type="HOGENOM" id="CLU_041018_0_0_10"/>
<dbReference type="eggNOG" id="COG0356">
    <property type="taxonomic scope" value="Bacteria"/>
</dbReference>
<keyword evidence="10 11" id="KW-0066">ATP synthesis</keyword>
<evidence type="ECO:0000256" key="12">
    <source>
        <dbReference type="RuleBase" id="RU000483"/>
    </source>
</evidence>
<dbReference type="PANTHER" id="PTHR11410">
    <property type="entry name" value="ATP SYNTHASE SUBUNIT A"/>
    <property type="match status" value="1"/>
</dbReference>
<comment type="function">
    <text evidence="11 12">Key component of the proton channel; it plays a direct role in the translocation of protons across the membrane.</text>
</comment>
<dbReference type="AlphaFoldDB" id="G8R6C0"/>
<dbReference type="GO" id="GO:0046933">
    <property type="term" value="F:proton-transporting ATP synthase activity, rotational mechanism"/>
    <property type="evidence" value="ECO:0007669"/>
    <property type="project" value="UniProtKB-UniRule"/>
</dbReference>
<dbReference type="InterPro" id="IPR035908">
    <property type="entry name" value="F0_ATP_A_sf"/>
</dbReference>
<dbReference type="InterPro" id="IPR045083">
    <property type="entry name" value="ATP_synth_F0_asu_bact/mt"/>
</dbReference>
<comment type="similarity">
    <text evidence="2 11 12">Belongs to the ATPase A chain family.</text>
</comment>
<evidence type="ECO:0000256" key="4">
    <source>
        <dbReference type="ARBA" id="ARBA00022547"/>
    </source>
</evidence>
<feature type="transmembrane region" description="Helical" evidence="11">
    <location>
        <begin position="243"/>
        <end position="261"/>
    </location>
</feature>
<keyword evidence="7 11" id="KW-1133">Transmembrane helix</keyword>
<evidence type="ECO:0000256" key="6">
    <source>
        <dbReference type="ARBA" id="ARBA00022781"/>
    </source>
</evidence>
<keyword evidence="5 11" id="KW-0812">Transmembrane</keyword>
<sequence>MLLLGFSSNLQAQDKNEHNLEDRAAEKVDLDHSQLDEHHEEAAHGDEEGEFDPAEMILHHIGDTHGFHVYGEGHDAVSVALPVILWTDNGLVTFMSSAFHHDIEGREVVERNGMRFVNLHEHIFMLEEGATTLELDDEHHPVNASAPVDLSITKNVFTLLMSAVFLCLIFIPVGGKYKKGHAVPSGLASFMEPLVVFVRDEIARPNIGKKYEKYMGFLLTIFFLIWINNLIGLIPFFPFSANLSGNIAFTMTLAAFTLIVVNINGSKHYWSHIFAPPTHWALWPIMIPIEVIGILTKPFALMIRLFANISAGHIIILSLMSLIFVFKNVGVAGISVPFALFISVLELLVAALQAFIFTMLAALFIGQAVEEGH</sequence>
<feature type="transmembrane region" description="Helical" evidence="11">
    <location>
        <begin position="338"/>
        <end position="365"/>
    </location>
</feature>
<evidence type="ECO:0000256" key="9">
    <source>
        <dbReference type="ARBA" id="ARBA00023136"/>
    </source>
</evidence>
<gene>
    <name evidence="11" type="primary">atpB</name>
    <name evidence="13" type="ordered locus">Oweho_2369</name>
</gene>
<accession>G8R6C0</accession>
<keyword evidence="3 11" id="KW-0813">Transport</keyword>
<evidence type="ECO:0000256" key="2">
    <source>
        <dbReference type="ARBA" id="ARBA00006810"/>
    </source>
</evidence>
<dbReference type="GO" id="GO:0005886">
    <property type="term" value="C:plasma membrane"/>
    <property type="evidence" value="ECO:0007669"/>
    <property type="project" value="UniProtKB-SubCell"/>
</dbReference>
<dbReference type="CDD" id="cd00310">
    <property type="entry name" value="ATP-synt_Fo_a_6"/>
    <property type="match status" value="1"/>
</dbReference>
<evidence type="ECO:0000313" key="14">
    <source>
        <dbReference type="Proteomes" id="UP000005631"/>
    </source>
</evidence>